<dbReference type="PANTHER" id="PTHR22684">
    <property type="entry name" value="NULP1-RELATED"/>
    <property type="match status" value="1"/>
</dbReference>
<sequence>MASRQLRKLRQQQEAFNLERAAASQDEESEEEPVVAKPRPNMFSGFAALGGMDNDNDDEEDEDDDQPKQEEQKSDDDEQPAPKDVTSAPKKNKKSKKKKKKGKQANASAAPTKEDSEPENDIDRVLAELKLQDQQTGESSSNFSATQSLVYEEDRLAKLLSINFQHLKYMNEMRRLFGKAMDVADVEERTQENRHTRHLPDNLDLETFLSARAAQGEQARSGMFETLLRTNPFIEGKKHWPRGGALGLKMARIAEKGKAGAVEFTFTHDKSYERLEGHFFGLVLMLDPMQVVHFLYDHPYHISSLIQVSKVARQDQNPALAADLIDRALFTFGRVTLSEFRKKLEQGKARLDFNRPENRQFWLAGWNLIQKLTMKGTYRTALEWAKLLLSLSADDPYGIINWIHVLAIRAHEAQWFIDLCKNPLFRLNLIQSPINYMRQTLPLAYLQLDDYDNAKYHLIEGIESFPWLYCALCSKINIDAPKSVWGVQPPNEDEALHTELYIHMAKDLWNTAAAILLLKDAAALVKHPESTRTSPKGPLVSLATARFVYLDDTPTLLTRVPRGMIHNASPNYDFDPLPPSKGNNIFSSETQKRPWDNERFRISDFPRGNDVDAGIRAAAQRLLEQFPPEHIEQAIRAGGGGNAIWNRLFGGQGPAARDNAEGGGGGERQPRGQHQAFVEDAEDEGEDEDGGNDDWESAEEGQDDEHEEGDDRSYLAGIVGRLPRWVWESIAGSAINPEFAGRPYDEDGGIGFMPGAWDSEDQYEHVLEGEDEESDDEMPDLEDPDAGDLAGSGAQNSRA</sequence>
<evidence type="ECO:0000313" key="2">
    <source>
        <dbReference type="EMBL" id="KAK4228946.1"/>
    </source>
</evidence>
<dbReference type="GO" id="GO:1990112">
    <property type="term" value="C:RQC complex"/>
    <property type="evidence" value="ECO:0007669"/>
    <property type="project" value="TreeGrafter"/>
</dbReference>
<dbReference type="Proteomes" id="UP001301958">
    <property type="component" value="Unassembled WGS sequence"/>
</dbReference>
<feature type="compositionally biased region" description="Basic residues" evidence="1">
    <location>
        <begin position="1"/>
        <end position="10"/>
    </location>
</feature>
<keyword evidence="3" id="KW-1185">Reference proteome</keyword>
<reference evidence="2" key="2">
    <citation type="submission" date="2023-05" db="EMBL/GenBank/DDBJ databases">
        <authorList>
            <consortium name="Lawrence Berkeley National Laboratory"/>
            <person name="Steindorff A."/>
            <person name="Hensen N."/>
            <person name="Bonometti L."/>
            <person name="Westerberg I."/>
            <person name="Brannstrom I.O."/>
            <person name="Guillou S."/>
            <person name="Cros-Aarteil S."/>
            <person name="Calhoun S."/>
            <person name="Haridas S."/>
            <person name="Kuo A."/>
            <person name="Mondo S."/>
            <person name="Pangilinan J."/>
            <person name="Riley R."/>
            <person name="Labutti K."/>
            <person name="Andreopoulos B."/>
            <person name="Lipzen A."/>
            <person name="Chen C."/>
            <person name="Yanf M."/>
            <person name="Daum C."/>
            <person name="Ng V."/>
            <person name="Clum A."/>
            <person name="Ohm R."/>
            <person name="Martin F."/>
            <person name="Silar P."/>
            <person name="Natvig D."/>
            <person name="Lalanne C."/>
            <person name="Gautier V."/>
            <person name="Ament-Velasquez S.L."/>
            <person name="Kruys A."/>
            <person name="Hutchinson M.I."/>
            <person name="Powell A.J."/>
            <person name="Barry K."/>
            <person name="Miller A.N."/>
            <person name="Grigoriev I.V."/>
            <person name="Debuchy R."/>
            <person name="Gladieux P."/>
            <person name="Thoren M.H."/>
            <person name="Johannesson H."/>
        </authorList>
    </citation>
    <scope>NUCLEOTIDE SEQUENCE</scope>
    <source>
        <strain evidence="2">CBS 990.96</strain>
    </source>
</reference>
<dbReference type="PANTHER" id="PTHR22684:SF0">
    <property type="entry name" value="RIBOSOME QUALITY CONTROL COMPLEX SUBUNIT TCF25"/>
    <property type="match status" value="1"/>
</dbReference>
<evidence type="ECO:0000313" key="3">
    <source>
        <dbReference type="Proteomes" id="UP001301958"/>
    </source>
</evidence>
<evidence type="ECO:0000256" key="1">
    <source>
        <dbReference type="SAM" id="MobiDB-lite"/>
    </source>
</evidence>
<dbReference type="InterPro" id="IPR006994">
    <property type="entry name" value="TCF25/Rqc1"/>
</dbReference>
<dbReference type="AlphaFoldDB" id="A0AAN7GX90"/>
<organism evidence="2 3">
    <name type="scientific">Podospora fimiseda</name>
    <dbReference type="NCBI Taxonomy" id="252190"/>
    <lineage>
        <taxon>Eukaryota</taxon>
        <taxon>Fungi</taxon>
        <taxon>Dikarya</taxon>
        <taxon>Ascomycota</taxon>
        <taxon>Pezizomycotina</taxon>
        <taxon>Sordariomycetes</taxon>
        <taxon>Sordariomycetidae</taxon>
        <taxon>Sordariales</taxon>
        <taxon>Podosporaceae</taxon>
        <taxon>Podospora</taxon>
    </lineage>
</organism>
<feature type="compositionally biased region" description="Basic residues" evidence="1">
    <location>
        <begin position="90"/>
        <end position="103"/>
    </location>
</feature>
<gene>
    <name evidence="2" type="ORF">QBC38DRAFT_473813</name>
</gene>
<feature type="region of interest" description="Disordered" evidence="1">
    <location>
        <begin position="746"/>
        <end position="799"/>
    </location>
</feature>
<feature type="compositionally biased region" description="Acidic residues" evidence="1">
    <location>
        <begin position="679"/>
        <end position="710"/>
    </location>
</feature>
<dbReference type="GO" id="GO:1990116">
    <property type="term" value="P:ribosome-associated ubiquitin-dependent protein catabolic process"/>
    <property type="evidence" value="ECO:0007669"/>
    <property type="project" value="TreeGrafter"/>
</dbReference>
<reference evidence="2" key="1">
    <citation type="journal article" date="2023" name="Mol. Phylogenet. Evol.">
        <title>Genome-scale phylogeny and comparative genomics of the fungal order Sordariales.</title>
        <authorList>
            <person name="Hensen N."/>
            <person name="Bonometti L."/>
            <person name="Westerberg I."/>
            <person name="Brannstrom I.O."/>
            <person name="Guillou S."/>
            <person name="Cros-Aarteil S."/>
            <person name="Calhoun S."/>
            <person name="Haridas S."/>
            <person name="Kuo A."/>
            <person name="Mondo S."/>
            <person name="Pangilinan J."/>
            <person name="Riley R."/>
            <person name="LaButti K."/>
            <person name="Andreopoulos B."/>
            <person name="Lipzen A."/>
            <person name="Chen C."/>
            <person name="Yan M."/>
            <person name="Daum C."/>
            <person name="Ng V."/>
            <person name="Clum A."/>
            <person name="Steindorff A."/>
            <person name="Ohm R.A."/>
            <person name="Martin F."/>
            <person name="Silar P."/>
            <person name="Natvig D.O."/>
            <person name="Lalanne C."/>
            <person name="Gautier V."/>
            <person name="Ament-Velasquez S.L."/>
            <person name="Kruys A."/>
            <person name="Hutchinson M.I."/>
            <person name="Powell A.J."/>
            <person name="Barry K."/>
            <person name="Miller A.N."/>
            <person name="Grigoriev I.V."/>
            <person name="Debuchy R."/>
            <person name="Gladieux P."/>
            <person name="Hiltunen Thoren M."/>
            <person name="Johannesson H."/>
        </authorList>
    </citation>
    <scope>NUCLEOTIDE SEQUENCE</scope>
    <source>
        <strain evidence="2">CBS 990.96</strain>
    </source>
</reference>
<feature type="region of interest" description="Disordered" evidence="1">
    <location>
        <begin position="1"/>
        <end position="120"/>
    </location>
</feature>
<feature type="compositionally biased region" description="Acidic residues" evidence="1">
    <location>
        <begin position="769"/>
        <end position="786"/>
    </location>
</feature>
<dbReference type="GO" id="GO:0072344">
    <property type="term" value="P:rescue of stalled ribosome"/>
    <property type="evidence" value="ECO:0007669"/>
    <property type="project" value="TreeGrafter"/>
</dbReference>
<name>A0AAN7GX90_9PEZI</name>
<comment type="caution">
    <text evidence="2">The sequence shown here is derived from an EMBL/GenBank/DDBJ whole genome shotgun (WGS) entry which is preliminary data.</text>
</comment>
<proteinExistence type="predicted"/>
<feature type="region of interest" description="Disordered" evidence="1">
    <location>
        <begin position="646"/>
        <end position="712"/>
    </location>
</feature>
<dbReference type="EMBL" id="MU865313">
    <property type="protein sequence ID" value="KAK4228946.1"/>
    <property type="molecule type" value="Genomic_DNA"/>
</dbReference>
<accession>A0AAN7GX90</accession>
<protein>
    <submittedName>
        <fullName evidence="2">Transcriptional repressor TCF25-domain-containing protein</fullName>
    </submittedName>
</protein>
<dbReference type="Pfam" id="PF04910">
    <property type="entry name" value="Tcf25"/>
    <property type="match status" value="1"/>
</dbReference>
<feature type="compositionally biased region" description="Acidic residues" evidence="1">
    <location>
        <begin position="54"/>
        <end position="65"/>
    </location>
</feature>